<dbReference type="RefSeq" id="WP_102694771.1">
    <property type="nucleotide sequence ID" value="NZ_JAKNCL010000001.1"/>
</dbReference>
<evidence type="ECO:0000313" key="1">
    <source>
        <dbReference type="EMBL" id="PMC42958.1"/>
    </source>
</evidence>
<dbReference type="InterPro" id="IPR002591">
    <property type="entry name" value="Phosphodiest/P_Trfase"/>
</dbReference>
<organism evidence="1 2">
    <name type="scientific">Gardnerella greenwoodii</name>
    <dbReference type="NCBI Taxonomy" id="2914925"/>
    <lineage>
        <taxon>Bacteria</taxon>
        <taxon>Bacillati</taxon>
        <taxon>Actinomycetota</taxon>
        <taxon>Actinomycetes</taxon>
        <taxon>Bifidobacteriales</taxon>
        <taxon>Bifidobacteriaceae</taxon>
        <taxon>Gardnerella</taxon>
    </lineage>
</organism>
<dbReference type="GeneID" id="98325914"/>
<dbReference type="PANTHER" id="PTHR10151:SF120">
    <property type="entry name" value="BIS(5'-ADENOSYL)-TRIPHOSPHATASE"/>
    <property type="match status" value="1"/>
</dbReference>
<gene>
    <name evidence="1" type="ORF">CJ216_02330</name>
</gene>
<proteinExistence type="predicted"/>
<dbReference type="SUPFAM" id="SSF53649">
    <property type="entry name" value="Alkaline phosphatase-like"/>
    <property type="match status" value="1"/>
</dbReference>
<dbReference type="PANTHER" id="PTHR10151">
    <property type="entry name" value="ECTONUCLEOTIDE PYROPHOSPHATASE/PHOSPHODIESTERASE"/>
    <property type="match status" value="1"/>
</dbReference>
<name>A0A2N6RXZ6_9BIFI</name>
<comment type="caution">
    <text evidence="1">The sequence shown here is derived from an EMBL/GenBank/DDBJ whole genome shotgun (WGS) entry which is preliminary data.</text>
</comment>
<dbReference type="Gene3D" id="3.40.720.10">
    <property type="entry name" value="Alkaline Phosphatase, subunit A"/>
    <property type="match status" value="1"/>
</dbReference>
<dbReference type="InterPro" id="IPR017850">
    <property type="entry name" value="Alkaline_phosphatase_core_sf"/>
</dbReference>
<dbReference type="EMBL" id="PNGV01000001">
    <property type="protein sequence ID" value="PMC42958.1"/>
    <property type="molecule type" value="Genomic_DNA"/>
</dbReference>
<dbReference type="GO" id="GO:0016787">
    <property type="term" value="F:hydrolase activity"/>
    <property type="evidence" value="ECO:0007669"/>
    <property type="project" value="UniProtKB-ARBA"/>
</dbReference>
<keyword evidence="2" id="KW-1185">Reference proteome</keyword>
<dbReference type="Proteomes" id="UP000235771">
    <property type="component" value="Unassembled WGS sequence"/>
</dbReference>
<dbReference type="Pfam" id="PF01663">
    <property type="entry name" value="Phosphodiest"/>
    <property type="match status" value="1"/>
</dbReference>
<sequence>MSVDVPSKKELLQFVGNITYGDFSSSNLQDYSHDFCSEQSGGAFHISSVLPALSDAIGAPISTKVHENPAFLRESLGFPKVKSAIVVLVDGLGYWNILMRQGHAPYLRSLLNEPKNQRPIKSCIPSTTVAAMATFGTGTCPGLTCMTGYTQKNAQTGKLAQLIQFKDAPNPLELQQQPTVFESLVSKGFRADSISLPKFENSPLTQAAFRGATYITAGTPRARIMKAANTTKTPGLTYLYLRDTDKVGHNYGWDSEHWVAAFEQVDSQLRLLQRNCAKGTLIVITADHGMIQSDPNSRIDIAKSEELMRGVELVGGEPRSVMLYANKNTNPEDIIERWRKIIGENALIRSKKQAILDGVFGKVDPRAESVLGDVLVQARNSFTIVDSRTQTEKAMSLPSVHGSMTHMEMDIPCLIDLV</sequence>
<dbReference type="AlphaFoldDB" id="A0A2N6RXZ6"/>
<reference evidence="1 2" key="1">
    <citation type="submission" date="2017-09" db="EMBL/GenBank/DDBJ databases">
        <title>Bacterial strain isolated from the female urinary microbiota.</title>
        <authorList>
            <person name="Thomas-White K."/>
            <person name="Kumar N."/>
            <person name="Forster S."/>
            <person name="Putonti C."/>
            <person name="Lawley T."/>
            <person name="Wolfe A.J."/>
        </authorList>
    </citation>
    <scope>NUCLEOTIDE SEQUENCE [LARGE SCALE GENOMIC DNA]</scope>
    <source>
        <strain evidence="1 2">UMB1686</strain>
    </source>
</reference>
<protein>
    <submittedName>
        <fullName evidence="1">Nucleotide pyrophosphatase</fullName>
    </submittedName>
</protein>
<accession>A0A2N6RXZ6</accession>
<evidence type="ECO:0000313" key="2">
    <source>
        <dbReference type="Proteomes" id="UP000235771"/>
    </source>
</evidence>